<dbReference type="Proteomes" id="UP001172721">
    <property type="component" value="Unassembled WGS sequence"/>
</dbReference>
<dbReference type="PANTHER" id="PTHR33747">
    <property type="entry name" value="UPF0225 PROTEIN SCO1677"/>
    <property type="match status" value="1"/>
</dbReference>
<protein>
    <submittedName>
        <fullName evidence="1">SEC-C metal-binding domain-containing protein</fullName>
    </submittedName>
</protein>
<evidence type="ECO:0000313" key="1">
    <source>
        <dbReference type="EMBL" id="MDN4525100.1"/>
    </source>
</evidence>
<organism evidence="1 2">
    <name type="scientific">Fictibacillus fluitans</name>
    <dbReference type="NCBI Taxonomy" id="3058422"/>
    <lineage>
        <taxon>Bacteria</taxon>
        <taxon>Bacillati</taxon>
        <taxon>Bacillota</taxon>
        <taxon>Bacilli</taxon>
        <taxon>Bacillales</taxon>
        <taxon>Fictibacillaceae</taxon>
        <taxon>Fictibacillus</taxon>
    </lineage>
</organism>
<evidence type="ECO:0000313" key="2">
    <source>
        <dbReference type="Proteomes" id="UP001172721"/>
    </source>
</evidence>
<accession>A0ABT8HWE3</accession>
<dbReference type="Gene3D" id="3.10.450.50">
    <property type="match status" value="1"/>
</dbReference>
<dbReference type="SUPFAM" id="SSF103642">
    <property type="entry name" value="Sec-C motif"/>
    <property type="match status" value="1"/>
</dbReference>
<dbReference type="RefSeq" id="WP_301166139.1">
    <property type="nucleotide sequence ID" value="NZ_JAUHTR010000005.1"/>
</dbReference>
<gene>
    <name evidence="1" type="ORF">QYB97_11460</name>
</gene>
<reference evidence="1" key="1">
    <citation type="submission" date="2023-07" db="EMBL/GenBank/DDBJ databases">
        <title>Fictibacillus sp. isolated from freshwater pond.</title>
        <authorList>
            <person name="Kirdat K."/>
            <person name="Bhat A."/>
            <person name="Mourya A."/>
            <person name="Yadav A."/>
        </authorList>
    </citation>
    <scope>NUCLEOTIDE SEQUENCE</scope>
    <source>
        <strain evidence="1">NE201</strain>
    </source>
</reference>
<dbReference type="PANTHER" id="PTHR33747:SF1">
    <property type="entry name" value="ADENYLATE CYCLASE-ASSOCIATED CAP C-TERMINAL DOMAIN-CONTAINING PROTEIN"/>
    <property type="match status" value="1"/>
</dbReference>
<dbReference type="InterPro" id="IPR004027">
    <property type="entry name" value="SEC_C_motif"/>
</dbReference>
<keyword evidence="2" id="KW-1185">Reference proteome</keyword>
<name>A0ABT8HWE3_9BACL</name>
<proteinExistence type="predicted"/>
<comment type="caution">
    <text evidence="1">The sequence shown here is derived from an EMBL/GenBank/DDBJ whole genome shotgun (WGS) entry which is preliminary data.</text>
</comment>
<dbReference type="EMBL" id="JAUHTR010000005">
    <property type="protein sequence ID" value="MDN4525100.1"/>
    <property type="molecule type" value="Genomic_DNA"/>
</dbReference>
<dbReference type="Pfam" id="PF02810">
    <property type="entry name" value="SEC-C"/>
    <property type="match status" value="1"/>
</dbReference>
<sequence>MNKDPENLLKELIQHEVKRGNAIWKEIEDTSTLEKMLVALTKAELDGIRKLYEFSGISSLNKTKLAHELAQLIPAHFDQILYKLDEERYSFLKKLLKNGGSIPATPPYEIDKLISLKKYGLVFPIMEDGERFIIMPAELMDRFQELDGTELKACIRRNTEWITLTQGMLYYYGVMEHKDIINSLRKLTGKEVEVDDYFEVLRASEDYYGEIEMTYFGIKDLVIEDADEVIKQQEMRPDLDYCPFTKQQLLKAGEPEYVEWTPAMKDVKQFIQNNYDVPSDEADAILGDFSDQIKSGGSLNDIILFIQEEFEFPNAAAFQEMVDKAVKLYNTTPQWALKGYSPAGLGKGQETSEAAPDVTYGSNVVPFRAPDKTGRNEPCPCGSGKKYKKCCGK</sequence>